<evidence type="ECO:0000256" key="1">
    <source>
        <dbReference type="ARBA" id="ARBA00040365"/>
    </source>
</evidence>
<accession>A0A9D3Y2W1</accession>
<feature type="region of interest" description="Disordered" evidence="2">
    <location>
        <begin position="203"/>
        <end position="222"/>
    </location>
</feature>
<name>A0A9D3Y2W1_DREPO</name>
<feature type="region of interest" description="Disordered" evidence="2">
    <location>
        <begin position="259"/>
        <end position="285"/>
    </location>
</feature>
<protein>
    <recommendedName>
        <fullName evidence="1">G patch domain-containing protein 4</fullName>
    </recommendedName>
</protein>
<dbReference type="EMBL" id="JAIWYP010000025">
    <property type="protein sequence ID" value="KAH3692114.1"/>
    <property type="molecule type" value="Genomic_DNA"/>
</dbReference>
<dbReference type="InterPro" id="IPR050656">
    <property type="entry name" value="PINX1"/>
</dbReference>
<dbReference type="GO" id="GO:0003676">
    <property type="term" value="F:nucleic acid binding"/>
    <property type="evidence" value="ECO:0007669"/>
    <property type="project" value="InterPro"/>
</dbReference>
<feature type="domain" description="G-patch" evidence="3">
    <location>
        <begin position="21"/>
        <end position="67"/>
    </location>
</feature>
<dbReference type="SMART" id="SM00443">
    <property type="entry name" value="G_patch"/>
    <property type="match status" value="1"/>
</dbReference>
<evidence type="ECO:0000259" key="3">
    <source>
        <dbReference type="PROSITE" id="PS50174"/>
    </source>
</evidence>
<gene>
    <name evidence="4" type="ORF">DPMN_193926</name>
</gene>
<feature type="compositionally biased region" description="Basic and acidic residues" evidence="2">
    <location>
        <begin position="130"/>
        <end position="142"/>
    </location>
</feature>
<evidence type="ECO:0000313" key="4">
    <source>
        <dbReference type="EMBL" id="KAH3692114.1"/>
    </source>
</evidence>
<dbReference type="InterPro" id="IPR000467">
    <property type="entry name" value="G_patch_dom"/>
</dbReference>
<proteinExistence type="predicted"/>
<dbReference type="AlphaFoldDB" id="A0A9D3Y2W1"/>
<dbReference type="Proteomes" id="UP000828390">
    <property type="component" value="Unassembled WGS sequence"/>
</dbReference>
<feature type="compositionally biased region" description="Basic residues" evidence="2">
    <location>
        <begin position="264"/>
        <end position="277"/>
    </location>
</feature>
<reference evidence="4" key="2">
    <citation type="submission" date="2020-11" db="EMBL/GenBank/DDBJ databases">
        <authorList>
            <person name="McCartney M.A."/>
            <person name="Auch B."/>
            <person name="Kono T."/>
            <person name="Mallez S."/>
            <person name="Becker A."/>
            <person name="Gohl D.M."/>
            <person name="Silverstein K.A.T."/>
            <person name="Koren S."/>
            <person name="Bechman K.B."/>
            <person name="Herman A."/>
            <person name="Abrahante J.E."/>
            <person name="Garbe J."/>
        </authorList>
    </citation>
    <scope>NUCLEOTIDE SEQUENCE</scope>
    <source>
        <strain evidence="4">Duluth1</strain>
        <tissue evidence="4">Whole animal</tissue>
    </source>
</reference>
<keyword evidence="5" id="KW-1185">Reference proteome</keyword>
<evidence type="ECO:0000313" key="5">
    <source>
        <dbReference type="Proteomes" id="UP000828390"/>
    </source>
</evidence>
<dbReference type="PROSITE" id="PS50174">
    <property type="entry name" value="G_PATCH"/>
    <property type="match status" value="1"/>
</dbReference>
<sequence>MIDKKTWLDQPGTYCIGPWTNMDFAERQLQKHGWQAGDGLGKEKTGIKEAIKVKIKNDNRGVGHDSGREFTYHWWDHVFNKTADNIQIQESKDGVEIKNNNTTGTQAKAKPLADKSMLYGQFVKGATLSDGRENKPEGHVSENSEDEEEIHQPCLVPDREEEVFKMCGGRTAHKGARHGLKLNGKLQRIEEQERLAQLKPAEVTNGNMIRKKSSKPSKETSQEIIETNAIGMADAGNFGMEHFKEKCGTKTEADFENCDEEMKKKSKKNKKSKKKDKTKKEGRGSVVDNEVTECKLVHGNTDIIIKDTDTQNNLTNGKKNAPLACELRNADAATHVVVENKRKRKKKKKEKYNDDDIEVELANTFGKTESVDDASKFNKLKRKKNRE</sequence>
<dbReference type="PANTHER" id="PTHR23149:SF9">
    <property type="entry name" value="G PATCH DOMAIN-CONTAINING PROTEIN 4"/>
    <property type="match status" value="1"/>
</dbReference>
<reference evidence="4" key="1">
    <citation type="journal article" date="2019" name="bioRxiv">
        <title>The Genome of the Zebra Mussel, Dreissena polymorpha: A Resource for Invasive Species Research.</title>
        <authorList>
            <person name="McCartney M.A."/>
            <person name="Auch B."/>
            <person name="Kono T."/>
            <person name="Mallez S."/>
            <person name="Zhang Y."/>
            <person name="Obille A."/>
            <person name="Becker A."/>
            <person name="Abrahante J.E."/>
            <person name="Garbe J."/>
            <person name="Badalamenti J.P."/>
            <person name="Herman A."/>
            <person name="Mangelson H."/>
            <person name="Liachko I."/>
            <person name="Sullivan S."/>
            <person name="Sone E.D."/>
            <person name="Koren S."/>
            <person name="Silverstein K.A.T."/>
            <person name="Beckman K.B."/>
            <person name="Gohl D.M."/>
        </authorList>
    </citation>
    <scope>NUCLEOTIDE SEQUENCE</scope>
    <source>
        <strain evidence="4">Duluth1</strain>
        <tissue evidence="4">Whole animal</tissue>
    </source>
</reference>
<evidence type="ECO:0000256" key="2">
    <source>
        <dbReference type="SAM" id="MobiDB-lite"/>
    </source>
</evidence>
<organism evidence="4 5">
    <name type="scientific">Dreissena polymorpha</name>
    <name type="common">Zebra mussel</name>
    <name type="synonym">Mytilus polymorpha</name>
    <dbReference type="NCBI Taxonomy" id="45954"/>
    <lineage>
        <taxon>Eukaryota</taxon>
        <taxon>Metazoa</taxon>
        <taxon>Spiralia</taxon>
        <taxon>Lophotrochozoa</taxon>
        <taxon>Mollusca</taxon>
        <taxon>Bivalvia</taxon>
        <taxon>Autobranchia</taxon>
        <taxon>Heteroconchia</taxon>
        <taxon>Euheterodonta</taxon>
        <taxon>Imparidentia</taxon>
        <taxon>Neoheterodontei</taxon>
        <taxon>Myida</taxon>
        <taxon>Dreissenoidea</taxon>
        <taxon>Dreissenidae</taxon>
        <taxon>Dreissena</taxon>
    </lineage>
</organism>
<feature type="region of interest" description="Disordered" evidence="2">
    <location>
        <begin position="128"/>
        <end position="152"/>
    </location>
</feature>
<comment type="caution">
    <text evidence="4">The sequence shown here is derived from an EMBL/GenBank/DDBJ whole genome shotgun (WGS) entry which is preliminary data.</text>
</comment>
<dbReference type="GO" id="GO:0005730">
    <property type="term" value="C:nucleolus"/>
    <property type="evidence" value="ECO:0007669"/>
    <property type="project" value="TreeGrafter"/>
</dbReference>
<dbReference type="PANTHER" id="PTHR23149">
    <property type="entry name" value="G PATCH DOMAIN CONTAINING PROTEIN"/>
    <property type="match status" value="1"/>
</dbReference>
<dbReference type="Pfam" id="PF01585">
    <property type="entry name" value="G-patch"/>
    <property type="match status" value="1"/>
</dbReference>